<protein>
    <recommendedName>
        <fullName evidence="5 10">Inositol-1-monophosphatase</fullName>
        <ecNumber evidence="4 10">3.1.3.25</ecNumber>
    </recommendedName>
</protein>
<evidence type="ECO:0000256" key="8">
    <source>
        <dbReference type="ARBA" id="ARBA00022842"/>
    </source>
</evidence>
<comment type="similarity">
    <text evidence="3 10">Belongs to the inositol monophosphatase superfamily.</text>
</comment>
<dbReference type="GO" id="GO:0008934">
    <property type="term" value="F:inositol monophosphate 1-phosphatase activity"/>
    <property type="evidence" value="ECO:0007669"/>
    <property type="project" value="InterPro"/>
</dbReference>
<keyword evidence="12" id="KW-1185">Reference proteome</keyword>
<evidence type="ECO:0000256" key="10">
    <source>
        <dbReference type="RuleBase" id="RU364068"/>
    </source>
</evidence>
<dbReference type="FunFam" id="3.30.540.10:FF:000003">
    <property type="entry name" value="Inositol-1-monophosphatase"/>
    <property type="match status" value="1"/>
</dbReference>
<comment type="caution">
    <text evidence="11">The sequence shown here is derived from an EMBL/GenBank/DDBJ whole genome shotgun (WGS) entry which is preliminary data.</text>
</comment>
<evidence type="ECO:0000256" key="7">
    <source>
        <dbReference type="ARBA" id="ARBA00022801"/>
    </source>
</evidence>
<organism evidence="11 12">
    <name type="scientific">Stappia albiluteola</name>
    <dbReference type="NCBI Taxonomy" id="2758565"/>
    <lineage>
        <taxon>Bacteria</taxon>
        <taxon>Pseudomonadati</taxon>
        <taxon>Pseudomonadota</taxon>
        <taxon>Alphaproteobacteria</taxon>
        <taxon>Hyphomicrobiales</taxon>
        <taxon>Stappiaceae</taxon>
        <taxon>Stappia</taxon>
    </lineage>
</organism>
<evidence type="ECO:0000256" key="6">
    <source>
        <dbReference type="ARBA" id="ARBA00022723"/>
    </source>
</evidence>
<feature type="binding site" evidence="9">
    <location>
        <position position="91"/>
    </location>
    <ligand>
        <name>Mg(2+)</name>
        <dbReference type="ChEBI" id="CHEBI:18420"/>
        <label>1</label>
        <note>catalytic</note>
    </ligand>
</feature>
<feature type="binding site" evidence="9">
    <location>
        <position position="88"/>
    </location>
    <ligand>
        <name>Mg(2+)</name>
        <dbReference type="ChEBI" id="CHEBI:18420"/>
        <label>1</label>
        <note>catalytic</note>
    </ligand>
</feature>
<evidence type="ECO:0000256" key="3">
    <source>
        <dbReference type="ARBA" id="ARBA00009759"/>
    </source>
</evidence>
<dbReference type="GO" id="GO:0007165">
    <property type="term" value="P:signal transduction"/>
    <property type="evidence" value="ECO:0007669"/>
    <property type="project" value="TreeGrafter"/>
</dbReference>
<dbReference type="EMBL" id="JACFXV010000034">
    <property type="protein sequence ID" value="MBA5776045.1"/>
    <property type="molecule type" value="Genomic_DNA"/>
</dbReference>
<keyword evidence="6 9" id="KW-0479">Metal-binding</keyword>
<keyword evidence="7 10" id="KW-0378">Hydrolase</keyword>
<dbReference type="Pfam" id="PF00459">
    <property type="entry name" value="Inositol_P"/>
    <property type="match status" value="1"/>
</dbReference>
<dbReference type="GO" id="GO:0006020">
    <property type="term" value="P:inositol metabolic process"/>
    <property type="evidence" value="ECO:0007669"/>
    <property type="project" value="TreeGrafter"/>
</dbReference>
<evidence type="ECO:0000256" key="9">
    <source>
        <dbReference type="PIRSR" id="PIRSR600760-2"/>
    </source>
</evidence>
<dbReference type="InterPro" id="IPR033942">
    <property type="entry name" value="IMPase"/>
</dbReference>
<dbReference type="PANTHER" id="PTHR20854">
    <property type="entry name" value="INOSITOL MONOPHOSPHATASE"/>
    <property type="match status" value="1"/>
</dbReference>
<accession>A0A839AAA0</accession>
<dbReference type="SUPFAM" id="SSF56655">
    <property type="entry name" value="Carbohydrate phosphatase"/>
    <property type="match status" value="1"/>
</dbReference>
<dbReference type="PRINTS" id="PR01959">
    <property type="entry name" value="SBIMPHPHTASE"/>
</dbReference>
<dbReference type="InterPro" id="IPR022337">
    <property type="entry name" value="Inositol_monophosphatase_SuhB"/>
</dbReference>
<dbReference type="GO" id="GO:0046872">
    <property type="term" value="F:metal ion binding"/>
    <property type="evidence" value="ECO:0007669"/>
    <property type="project" value="UniProtKB-KW"/>
</dbReference>
<gene>
    <name evidence="11" type="ORF">H2509_02775</name>
</gene>
<comment type="catalytic activity">
    <reaction evidence="1 10">
        <text>a myo-inositol phosphate + H2O = myo-inositol + phosphate</text>
        <dbReference type="Rhea" id="RHEA:24056"/>
        <dbReference type="ChEBI" id="CHEBI:15377"/>
        <dbReference type="ChEBI" id="CHEBI:17268"/>
        <dbReference type="ChEBI" id="CHEBI:43474"/>
        <dbReference type="ChEBI" id="CHEBI:84139"/>
        <dbReference type="EC" id="3.1.3.25"/>
    </reaction>
</comment>
<dbReference type="EC" id="3.1.3.25" evidence="4 10"/>
<feature type="binding site" evidence="9">
    <location>
        <position position="74"/>
    </location>
    <ligand>
        <name>Mg(2+)</name>
        <dbReference type="ChEBI" id="CHEBI:18420"/>
        <label>1</label>
        <note>catalytic</note>
    </ligand>
</feature>
<evidence type="ECO:0000313" key="11">
    <source>
        <dbReference type="EMBL" id="MBA5776045.1"/>
    </source>
</evidence>
<reference evidence="11 12" key="1">
    <citation type="submission" date="2020-07" db="EMBL/GenBank/DDBJ databases">
        <title>Stappia sp., F7233, whole genome shotgun sequencing project.</title>
        <authorList>
            <person name="Jiang S."/>
            <person name="Liu Z.W."/>
            <person name="Du Z.J."/>
        </authorList>
    </citation>
    <scope>NUCLEOTIDE SEQUENCE [LARGE SCALE GENOMIC DNA]</scope>
    <source>
        <strain evidence="11 12">F7233</strain>
    </source>
</reference>
<dbReference type="Gene3D" id="3.30.540.10">
    <property type="entry name" value="Fructose-1,6-Bisphosphatase, subunit A, domain 1"/>
    <property type="match status" value="1"/>
</dbReference>
<name>A0A839AAA0_9HYPH</name>
<evidence type="ECO:0000313" key="12">
    <source>
        <dbReference type="Proteomes" id="UP000541109"/>
    </source>
</evidence>
<feature type="binding site" evidence="9">
    <location>
        <position position="90"/>
    </location>
    <ligand>
        <name>Mg(2+)</name>
        <dbReference type="ChEBI" id="CHEBI:18420"/>
        <label>2</label>
    </ligand>
</feature>
<dbReference type="AlphaFoldDB" id="A0A839AAA0"/>
<dbReference type="InterPro" id="IPR020583">
    <property type="entry name" value="Inositol_monoP_metal-BS"/>
</dbReference>
<dbReference type="Proteomes" id="UP000541109">
    <property type="component" value="Unassembled WGS sequence"/>
</dbReference>
<dbReference type="CDD" id="cd01639">
    <property type="entry name" value="IMPase"/>
    <property type="match status" value="1"/>
</dbReference>
<evidence type="ECO:0000256" key="2">
    <source>
        <dbReference type="ARBA" id="ARBA00001946"/>
    </source>
</evidence>
<evidence type="ECO:0000256" key="1">
    <source>
        <dbReference type="ARBA" id="ARBA00001033"/>
    </source>
</evidence>
<proteinExistence type="inferred from homology"/>
<evidence type="ECO:0000256" key="4">
    <source>
        <dbReference type="ARBA" id="ARBA00013106"/>
    </source>
</evidence>
<dbReference type="RefSeq" id="WP_182162069.1">
    <property type="nucleotide sequence ID" value="NZ_JACFXV010000034.1"/>
</dbReference>
<dbReference type="PROSITE" id="PS00629">
    <property type="entry name" value="IMP_1"/>
    <property type="match status" value="1"/>
</dbReference>
<comment type="cofactor">
    <cofactor evidence="2 9 10">
        <name>Mg(2+)</name>
        <dbReference type="ChEBI" id="CHEBI:18420"/>
    </cofactor>
</comment>
<evidence type="ECO:0000256" key="5">
    <source>
        <dbReference type="ARBA" id="ARBA00019784"/>
    </source>
</evidence>
<sequence>MLTSEQEFLAIRRSAAEAIAREAGKLALTRFRNRSFSIEAKGTQDFVSEVDKETEALIRSRMSALFPEDGFIGEETGGSPARVAWVVDPIDGTANFVRGIGFWCVSIGLAVDGKPAVGVIYDPNLDELYSAASGQGATLNGAPMKVSGQTKPNEAIVSVGFSFRRPINTNVDVIYNLLSNHCVYRMQGAGALAMALVASGKLDGYVESHINSWDVLAGLVLVAEAGGYVNDFLANDGITKGNPILACSPALRDFLREQSGLDC</sequence>
<feature type="binding site" evidence="9">
    <location>
        <position position="214"/>
    </location>
    <ligand>
        <name>Mg(2+)</name>
        <dbReference type="ChEBI" id="CHEBI:18420"/>
        <label>1</label>
        <note>catalytic</note>
    </ligand>
</feature>
<dbReference type="PANTHER" id="PTHR20854:SF4">
    <property type="entry name" value="INOSITOL-1-MONOPHOSPHATASE-RELATED"/>
    <property type="match status" value="1"/>
</dbReference>
<dbReference type="PRINTS" id="PR00377">
    <property type="entry name" value="IMPHPHTASES"/>
</dbReference>
<dbReference type="InterPro" id="IPR000760">
    <property type="entry name" value="Inositol_monophosphatase-like"/>
</dbReference>
<dbReference type="Gene3D" id="3.40.190.80">
    <property type="match status" value="1"/>
</dbReference>
<keyword evidence="8 9" id="KW-0460">Magnesium</keyword>